<dbReference type="CDD" id="cd04301">
    <property type="entry name" value="NAT_SF"/>
    <property type="match status" value="1"/>
</dbReference>
<dbReference type="PROSITE" id="PS51186">
    <property type="entry name" value="GNAT"/>
    <property type="match status" value="1"/>
</dbReference>
<keyword evidence="1" id="KW-0472">Membrane</keyword>
<evidence type="ECO:0000259" key="2">
    <source>
        <dbReference type="PROSITE" id="PS51186"/>
    </source>
</evidence>
<dbReference type="SUPFAM" id="SSF55729">
    <property type="entry name" value="Acyl-CoA N-acyltransferases (Nat)"/>
    <property type="match status" value="1"/>
</dbReference>
<keyword evidence="1" id="KW-1133">Transmembrane helix</keyword>
<protein>
    <submittedName>
        <fullName evidence="4">Uncharacterized protein LOC106011920</fullName>
    </submittedName>
</protein>
<feature type="transmembrane region" description="Helical" evidence="1">
    <location>
        <begin position="207"/>
        <end position="231"/>
    </location>
</feature>
<dbReference type="Proteomes" id="UP000694888">
    <property type="component" value="Unplaced"/>
</dbReference>
<dbReference type="Gene3D" id="3.40.630.30">
    <property type="match status" value="1"/>
</dbReference>
<proteinExistence type="predicted"/>
<sequence>MRADDLPKLHALLAENQWNMEMDYLSCVFSADPSGLLVVEDEEENIIGHNGILSHGDHVASSGMNIVKDGYRELGIGRQLFRRVMEVMRERNVGGTALSNRITFYEQFGWIYPSFTLHYNQGKVNPEFTARPATGDFEVTSLVNVSFEDVLNYDAGIHTVPRRRFVCVMCVCVFVRAQLPFRLCFPSELISRLNALDSSMAGVKIHVIFFSVVFLRSSVYLALMFPLSIFLSVL</sequence>
<evidence type="ECO:0000256" key="1">
    <source>
        <dbReference type="SAM" id="Phobius"/>
    </source>
</evidence>
<organism evidence="3 4">
    <name type="scientific">Aplysia californica</name>
    <name type="common">California sea hare</name>
    <dbReference type="NCBI Taxonomy" id="6500"/>
    <lineage>
        <taxon>Eukaryota</taxon>
        <taxon>Metazoa</taxon>
        <taxon>Spiralia</taxon>
        <taxon>Lophotrochozoa</taxon>
        <taxon>Mollusca</taxon>
        <taxon>Gastropoda</taxon>
        <taxon>Heterobranchia</taxon>
        <taxon>Euthyneura</taxon>
        <taxon>Tectipleura</taxon>
        <taxon>Aplysiida</taxon>
        <taxon>Aplysioidea</taxon>
        <taxon>Aplysiidae</taxon>
        <taxon>Aplysia</taxon>
    </lineage>
</organism>
<keyword evidence="1" id="KW-0812">Transmembrane</keyword>
<feature type="domain" description="N-acetyltransferase" evidence="2">
    <location>
        <begin position="1"/>
        <end position="131"/>
    </location>
</feature>
<name>A0ABM1A0Y5_APLCA</name>
<gene>
    <name evidence="4" type="primary">LOC106011920</name>
</gene>
<dbReference type="PANTHER" id="PTHR47237:SF2">
    <property type="entry name" value="BLL4206 PROTEIN"/>
    <property type="match status" value="1"/>
</dbReference>
<dbReference type="PANTHER" id="PTHR47237">
    <property type="entry name" value="SLL0310 PROTEIN"/>
    <property type="match status" value="1"/>
</dbReference>
<dbReference type="InterPro" id="IPR016181">
    <property type="entry name" value="Acyl_CoA_acyltransferase"/>
</dbReference>
<dbReference type="Pfam" id="PF00583">
    <property type="entry name" value="Acetyltransf_1"/>
    <property type="match status" value="1"/>
</dbReference>
<dbReference type="InterPro" id="IPR000182">
    <property type="entry name" value="GNAT_dom"/>
</dbReference>
<dbReference type="InterPro" id="IPR052729">
    <property type="entry name" value="Acyl/Acetyltrans_Enzymes"/>
</dbReference>
<reference evidence="4" key="1">
    <citation type="submission" date="2025-08" db="UniProtKB">
        <authorList>
            <consortium name="RefSeq"/>
        </authorList>
    </citation>
    <scope>IDENTIFICATION</scope>
</reference>
<keyword evidence="3" id="KW-1185">Reference proteome</keyword>
<evidence type="ECO:0000313" key="3">
    <source>
        <dbReference type="Proteomes" id="UP000694888"/>
    </source>
</evidence>
<dbReference type="RefSeq" id="XP_012938601.2">
    <property type="nucleotide sequence ID" value="XM_013083147.1"/>
</dbReference>
<evidence type="ECO:0000313" key="4">
    <source>
        <dbReference type="RefSeq" id="XP_012938601.2"/>
    </source>
</evidence>
<dbReference type="GeneID" id="106011920"/>
<accession>A0ABM1A0Y5</accession>